<accession>A0A7Z0K8X2</accession>
<comment type="caution">
    <text evidence="8">The sequence shown here is derived from an EMBL/GenBank/DDBJ whole genome shotgun (WGS) entry which is preliminary data.</text>
</comment>
<name>A0A7Z0K8X2_9MICC</name>
<dbReference type="GO" id="GO:0005829">
    <property type="term" value="C:cytosol"/>
    <property type="evidence" value="ECO:0007669"/>
    <property type="project" value="TreeGrafter"/>
</dbReference>
<protein>
    <recommendedName>
        <fullName evidence="3">adenosine deaminase</fullName>
        <ecNumber evidence="3">3.5.4.4</ecNumber>
    </recommendedName>
</protein>
<evidence type="ECO:0000313" key="8">
    <source>
        <dbReference type="EMBL" id="NYJ77118.1"/>
    </source>
</evidence>
<dbReference type="GO" id="GO:0004000">
    <property type="term" value="F:adenosine deaminase activity"/>
    <property type="evidence" value="ECO:0007669"/>
    <property type="project" value="UniProtKB-ARBA"/>
</dbReference>
<dbReference type="GO" id="GO:0046872">
    <property type="term" value="F:metal ion binding"/>
    <property type="evidence" value="ECO:0007669"/>
    <property type="project" value="UniProtKB-KW"/>
</dbReference>
<dbReference type="InterPro" id="IPR032466">
    <property type="entry name" value="Metal_Hydrolase"/>
</dbReference>
<dbReference type="GO" id="GO:0043103">
    <property type="term" value="P:hypoxanthine salvage"/>
    <property type="evidence" value="ECO:0007669"/>
    <property type="project" value="TreeGrafter"/>
</dbReference>
<dbReference type="Pfam" id="PF00962">
    <property type="entry name" value="A_deaminase"/>
    <property type="match status" value="1"/>
</dbReference>
<dbReference type="PANTHER" id="PTHR11409">
    <property type="entry name" value="ADENOSINE DEAMINASE"/>
    <property type="match status" value="1"/>
</dbReference>
<dbReference type="AlphaFoldDB" id="A0A7Z0K8X2"/>
<keyword evidence="4" id="KW-0479">Metal-binding</keyword>
<dbReference type="GO" id="GO:0046103">
    <property type="term" value="P:inosine biosynthetic process"/>
    <property type="evidence" value="ECO:0007669"/>
    <property type="project" value="TreeGrafter"/>
</dbReference>
<dbReference type="GO" id="GO:0006154">
    <property type="term" value="P:adenosine catabolic process"/>
    <property type="evidence" value="ECO:0007669"/>
    <property type="project" value="TreeGrafter"/>
</dbReference>
<comment type="cofactor">
    <cofactor evidence="1">
        <name>Zn(2+)</name>
        <dbReference type="ChEBI" id="CHEBI:29105"/>
    </cofactor>
</comment>
<keyword evidence="6" id="KW-0862">Zinc</keyword>
<evidence type="ECO:0000313" key="9">
    <source>
        <dbReference type="Proteomes" id="UP000535437"/>
    </source>
</evidence>
<dbReference type="InterPro" id="IPR001365">
    <property type="entry name" value="A_deaminase_dom"/>
</dbReference>
<evidence type="ECO:0000256" key="5">
    <source>
        <dbReference type="ARBA" id="ARBA00022801"/>
    </source>
</evidence>
<feature type="domain" description="Adenosine deaminase" evidence="7">
    <location>
        <begin position="24"/>
        <end position="380"/>
    </location>
</feature>
<dbReference type="EC" id="3.5.4.4" evidence="3"/>
<dbReference type="InterPro" id="IPR006330">
    <property type="entry name" value="Ado/ade_deaminase"/>
</dbReference>
<evidence type="ECO:0000256" key="1">
    <source>
        <dbReference type="ARBA" id="ARBA00001947"/>
    </source>
</evidence>
<evidence type="ECO:0000256" key="6">
    <source>
        <dbReference type="ARBA" id="ARBA00022833"/>
    </source>
</evidence>
<evidence type="ECO:0000259" key="7">
    <source>
        <dbReference type="Pfam" id="PF00962"/>
    </source>
</evidence>
<evidence type="ECO:0000256" key="2">
    <source>
        <dbReference type="ARBA" id="ARBA00006676"/>
    </source>
</evidence>
<dbReference type="EMBL" id="JACCFY010000001">
    <property type="protein sequence ID" value="NYJ77118.1"/>
    <property type="molecule type" value="Genomic_DNA"/>
</dbReference>
<dbReference type="SUPFAM" id="SSF51556">
    <property type="entry name" value="Metallo-dependent hydrolases"/>
    <property type="match status" value="1"/>
</dbReference>
<dbReference type="Gene3D" id="3.20.20.140">
    <property type="entry name" value="Metal-dependent hydrolases"/>
    <property type="match status" value="1"/>
</dbReference>
<proteinExistence type="inferred from homology"/>
<sequence>MTATSSPETTGPSEALIEQLRSLPKVSLHDHLDGGLRPATLIELAGPAGVELPTQDAEVLARRFRENADSGSLERYLEAFIMTTGVMQTAENLRRVAREYVEDLAEDGVVYGEVRWAPEQHQRQGLSLDEAVEAVQAGLDEGMAALEDRDEFVVVGQIISAMRQSDRAKEAVELTVRHRDRGVVGFDIAGPEHGFPPSRFAAAFTTLAEEMIPATVHAGEADGVESVRDALVSGRARRLGHGVRVAQDITISEEPVTSDEAGEAYEVALGEVARWVRDRQVHLEVCPTSNLQTGAIAPFGPDDAPAAITDHPFDMLYQLGFNVGVNTDNRLVSGVTLSGELALLAEAFDYDLAELADFQINALESAFLGHEEREALSALILEAWQ</sequence>
<keyword evidence="9" id="KW-1185">Reference proteome</keyword>
<evidence type="ECO:0000256" key="4">
    <source>
        <dbReference type="ARBA" id="ARBA00022723"/>
    </source>
</evidence>
<dbReference type="PANTHER" id="PTHR11409:SF43">
    <property type="entry name" value="ADENOSINE DEAMINASE"/>
    <property type="match status" value="1"/>
</dbReference>
<keyword evidence="5 8" id="KW-0378">Hydrolase</keyword>
<comment type="similarity">
    <text evidence="2">Belongs to the metallo-dependent hydrolases superfamily. Adenosine and AMP deaminases family.</text>
</comment>
<dbReference type="Proteomes" id="UP000535437">
    <property type="component" value="Unassembled WGS sequence"/>
</dbReference>
<reference evidence="8 9" key="1">
    <citation type="submission" date="2020-07" db="EMBL/GenBank/DDBJ databases">
        <title>Sequencing the genomes of 1000 actinobacteria strains.</title>
        <authorList>
            <person name="Klenk H.-P."/>
        </authorList>
    </citation>
    <scope>NUCLEOTIDE SEQUENCE [LARGE SCALE GENOMIC DNA]</scope>
    <source>
        <strain evidence="8 9">DSM 15475</strain>
    </source>
</reference>
<evidence type="ECO:0000256" key="3">
    <source>
        <dbReference type="ARBA" id="ARBA00012784"/>
    </source>
</evidence>
<gene>
    <name evidence="8" type="ORF">HNR09_000529</name>
</gene>
<dbReference type="NCBIfam" id="NF006847">
    <property type="entry name" value="PRK09358.1-2"/>
    <property type="match status" value="1"/>
</dbReference>
<organism evidence="8 9">
    <name type="scientific">Nesterenkonia xinjiangensis</name>
    <dbReference type="NCBI Taxonomy" id="225327"/>
    <lineage>
        <taxon>Bacteria</taxon>
        <taxon>Bacillati</taxon>
        <taxon>Actinomycetota</taxon>
        <taxon>Actinomycetes</taxon>
        <taxon>Micrococcales</taxon>
        <taxon>Micrococcaceae</taxon>
        <taxon>Nesterenkonia</taxon>
    </lineage>
</organism>
<dbReference type="RefSeq" id="WP_179540643.1">
    <property type="nucleotide sequence ID" value="NZ_BAAALL010000004.1"/>
</dbReference>